<evidence type="ECO:0000313" key="1">
    <source>
        <dbReference type="EMBL" id="KAI3830175.1"/>
    </source>
</evidence>
<accession>A0ACB9KD25</accession>
<organism evidence="1 2">
    <name type="scientific">Smallanthus sonchifolius</name>
    <dbReference type="NCBI Taxonomy" id="185202"/>
    <lineage>
        <taxon>Eukaryota</taxon>
        <taxon>Viridiplantae</taxon>
        <taxon>Streptophyta</taxon>
        <taxon>Embryophyta</taxon>
        <taxon>Tracheophyta</taxon>
        <taxon>Spermatophyta</taxon>
        <taxon>Magnoliopsida</taxon>
        <taxon>eudicotyledons</taxon>
        <taxon>Gunneridae</taxon>
        <taxon>Pentapetalae</taxon>
        <taxon>asterids</taxon>
        <taxon>campanulids</taxon>
        <taxon>Asterales</taxon>
        <taxon>Asteraceae</taxon>
        <taxon>Asteroideae</taxon>
        <taxon>Heliantheae alliance</taxon>
        <taxon>Millerieae</taxon>
        <taxon>Smallanthus</taxon>
    </lineage>
</organism>
<reference evidence="1 2" key="2">
    <citation type="journal article" date="2022" name="Mol. Ecol. Resour.">
        <title>The genomes of chicory, endive, great burdock and yacon provide insights into Asteraceae paleo-polyploidization history and plant inulin production.</title>
        <authorList>
            <person name="Fan W."/>
            <person name="Wang S."/>
            <person name="Wang H."/>
            <person name="Wang A."/>
            <person name="Jiang F."/>
            <person name="Liu H."/>
            <person name="Zhao H."/>
            <person name="Xu D."/>
            <person name="Zhang Y."/>
        </authorList>
    </citation>
    <scope>NUCLEOTIDE SEQUENCE [LARGE SCALE GENOMIC DNA]</scope>
    <source>
        <strain evidence="2">cv. Yunnan</strain>
        <tissue evidence="1">Leaves</tissue>
    </source>
</reference>
<dbReference type="Proteomes" id="UP001056120">
    <property type="component" value="Linkage Group LG01"/>
</dbReference>
<name>A0ACB9KD25_9ASTR</name>
<comment type="caution">
    <text evidence="1">The sequence shown here is derived from an EMBL/GenBank/DDBJ whole genome shotgun (WGS) entry which is preliminary data.</text>
</comment>
<evidence type="ECO:0000313" key="2">
    <source>
        <dbReference type="Proteomes" id="UP001056120"/>
    </source>
</evidence>
<keyword evidence="2" id="KW-1185">Reference proteome</keyword>
<sequence>MNERERGENWHPSAAVLRLNQWPKLPLCDSDEIADGSPSPITALREMFTSTLETSTYIHFQFGLFCECAFVVFEICCYNCLILFLTE</sequence>
<gene>
    <name evidence="1" type="ORF">L1987_04309</name>
</gene>
<protein>
    <submittedName>
        <fullName evidence="1">Uncharacterized protein</fullName>
    </submittedName>
</protein>
<dbReference type="EMBL" id="CM042018">
    <property type="protein sequence ID" value="KAI3830175.1"/>
    <property type="molecule type" value="Genomic_DNA"/>
</dbReference>
<proteinExistence type="predicted"/>
<reference evidence="2" key="1">
    <citation type="journal article" date="2022" name="Mol. Ecol. Resour.">
        <title>The genomes of chicory, endive, great burdock and yacon provide insights into Asteraceae palaeo-polyploidization history and plant inulin production.</title>
        <authorList>
            <person name="Fan W."/>
            <person name="Wang S."/>
            <person name="Wang H."/>
            <person name="Wang A."/>
            <person name="Jiang F."/>
            <person name="Liu H."/>
            <person name="Zhao H."/>
            <person name="Xu D."/>
            <person name="Zhang Y."/>
        </authorList>
    </citation>
    <scope>NUCLEOTIDE SEQUENCE [LARGE SCALE GENOMIC DNA]</scope>
    <source>
        <strain evidence="2">cv. Yunnan</strain>
    </source>
</reference>